<feature type="region of interest" description="Disordered" evidence="7">
    <location>
        <begin position="1150"/>
        <end position="1212"/>
    </location>
</feature>
<feature type="transmembrane region" description="Helical" evidence="8">
    <location>
        <begin position="190"/>
        <end position="210"/>
    </location>
</feature>
<keyword evidence="5 8" id="KW-1133">Transmembrane helix</keyword>
<feature type="transmembrane region" description="Helical" evidence="8">
    <location>
        <begin position="406"/>
        <end position="426"/>
    </location>
</feature>
<evidence type="ECO:0000256" key="8">
    <source>
        <dbReference type="SAM" id="Phobius"/>
    </source>
</evidence>
<feature type="transmembrane region" description="Helical" evidence="8">
    <location>
        <begin position="1348"/>
        <end position="1369"/>
    </location>
</feature>
<evidence type="ECO:0000256" key="1">
    <source>
        <dbReference type="ARBA" id="ARBA00004141"/>
    </source>
</evidence>
<feature type="transmembrane region" description="Helical" evidence="8">
    <location>
        <begin position="257"/>
        <end position="279"/>
    </location>
</feature>
<keyword evidence="3" id="KW-0328">Glycosyltransferase</keyword>
<dbReference type="InterPro" id="IPR029044">
    <property type="entry name" value="Nucleotide-diphossugar_trans"/>
</dbReference>
<feature type="transmembrane region" description="Helical" evidence="8">
    <location>
        <begin position="969"/>
        <end position="993"/>
    </location>
</feature>
<keyword evidence="4 8" id="KW-0812">Transmembrane</keyword>
<feature type="transmembrane region" description="Helical" evidence="8">
    <location>
        <begin position="158"/>
        <end position="184"/>
    </location>
</feature>
<dbReference type="Proteomes" id="UP001148838">
    <property type="component" value="Unassembled WGS sequence"/>
</dbReference>
<dbReference type="PANTHER" id="PTHR22914:SF14">
    <property type="entry name" value="CHITIN SYNTHASE"/>
    <property type="match status" value="1"/>
</dbReference>
<feature type="compositionally biased region" description="Acidic residues" evidence="7">
    <location>
        <begin position="1199"/>
        <end position="1212"/>
    </location>
</feature>
<dbReference type="Pfam" id="PF03142">
    <property type="entry name" value="Chitin_synth_2"/>
    <property type="match status" value="1"/>
</dbReference>
<dbReference type="InterPro" id="IPR055120">
    <property type="entry name" value="Chs-1/2_IV_N"/>
</dbReference>
<dbReference type="PANTHER" id="PTHR22914">
    <property type="entry name" value="CHITIN SYNTHASE"/>
    <property type="match status" value="1"/>
</dbReference>
<evidence type="ECO:0000256" key="5">
    <source>
        <dbReference type="ARBA" id="ARBA00022989"/>
    </source>
</evidence>
<evidence type="ECO:0000256" key="7">
    <source>
        <dbReference type="SAM" id="MobiDB-lite"/>
    </source>
</evidence>
<feature type="transmembrane region" description="Helical" evidence="8">
    <location>
        <begin position="1289"/>
        <end position="1308"/>
    </location>
</feature>
<feature type="transmembrane region" description="Helical" evidence="8">
    <location>
        <begin position="945"/>
        <end position="962"/>
    </location>
</feature>
<proteinExistence type="predicted"/>
<keyword evidence="11" id="KW-1185">Reference proteome</keyword>
<comment type="subcellular location">
    <subcellularLocation>
        <location evidence="1">Membrane</location>
        <topology evidence="1">Multi-pass membrane protein</topology>
    </subcellularLocation>
</comment>
<evidence type="ECO:0000256" key="2">
    <source>
        <dbReference type="ARBA" id="ARBA00012543"/>
    </source>
</evidence>
<dbReference type="CDD" id="cd04190">
    <property type="entry name" value="Chitin_synth_C"/>
    <property type="match status" value="1"/>
</dbReference>
<feature type="transmembrane region" description="Helical" evidence="8">
    <location>
        <begin position="231"/>
        <end position="251"/>
    </location>
</feature>
<feature type="transmembrane region" description="Helical" evidence="8">
    <location>
        <begin position="1031"/>
        <end position="1050"/>
    </location>
</feature>
<feature type="non-terminal residue" evidence="10">
    <location>
        <position position="1"/>
    </location>
</feature>
<accession>A0ABQ8TB25</accession>
<feature type="transmembrane region" description="Helical" evidence="8">
    <location>
        <begin position="376"/>
        <end position="394"/>
    </location>
</feature>
<feature type="transmembrane region" description="Helical" evidence="8">
    <location>
        <begin position="125"/>
        <end position="146"/>
    </location>
</feature>
<keyword evidence="6 8" id="KW-0472">Membrane</keyword>
<protein>
    <recommendedName>
        <fullName evidence="2">chitin synthase</fullName>
        <ecNumber evidence="2">2.4.1.16</ecNumber>
    </recommendedName>
</protein>
<feature type="transmembrane region" description="Helical" evidence="8">
    <location>
        <begin position="300"/>
        <end position="322"/>
    </location>
</feature>
<organism evidence="10 11">
    <name type="scientific">Periplaneta americana</name>
    <name type="common">American cockroach</name>
    <name type="synonym">Blatta americana</name>
    <dbReference type="NCBI Taxonomy" id="6978"/>
    <lineage>
        <taxon>Eukaryota</taxon>
        <taxon>Metazoa</taxon>
        <taxon>Ecdysozoa</taxon>
        <taxon>Arthropoda</taxon>
        <taxon>Hexapoda</taxon>
        <taxon>Insecta</taxon>
        <taxon>Pterygota</taxon>
        <taxon>Neoptera</taxon>
        <taxon>Polyneoptera</taxon>
        <taxon>Dictyoptera</taxon>
        <taxon>Blattodea</taxon>
        <taxon>Blattoidea</taxon>
        <taxon>Blattidae</taxon>
        <taxon>Blattinae</taxon>
        <taxon>Periplaneta</taxon>
    </lineage>
</organism>
<dbReference type="SUPFAM" id="SSF53448">
    <property type="entry name" value="Nucleotide-diphospho-sugar transferases"/>
    <property type="match status" value="1"/>
</dbReference>
<feature type="region of interest" description="Disordered" evidence="7">
    <location>
        <begin position="1"/>
        <end position="25"/>
    </location>
</feature>
<sequence>FIKMRDHTIHDDSDGNISDDETSSLCSSSRPVQATKEWDVFTNNPPVIITGSMADQSCMQTSLKIVKILAYVFSFLLVLGGAVVSKGTMLFMTSQLTIGRTIQYCNQGAKQRQFVVTLPEVERVGWVWCLFFAYAVPELMSFVRSIRICFFKNSPKPTFWEFLAVIGAETLRAIGTGLLVFMVLPKVDVVKGAMITNCLCFVPALLSLFPQEVGKTGGNEASECAMYYAKLAINGVALAAQVTAFVVWPLLKMDESYEIWTLPVAIAFISVGWWENFFLTTKDSAMSKFLQRLRTTRHYTFMYVSLWKILVLFCTMLAIYFYEFNSVAGLFDLFTASFSPREIDVTIVKAYNDSRIPSLDALTLEDRVPMPASYNSALWVLLIHVLGSYFAYITGKFACRILIQGIGYALPVSITVPILITLLITLCGLRNGDPCYFKGSIPDYLFFRSPDYYLLDDFLVKEYSWIWLLWLLSQTWIALHIWMPKVDRLMATEVLFTLPMYESLFIDQSLAFNRRHDEGNDIDTKELDAIGNETHYNMKHDIDEAEATADKVQKRDHIRRVFACATMWHETPDEMMQMLKSIFRMDADQAARRLAQTYMAIVDPDYYEFEAHIFFDDAFEISEENDDDVVVNKFVKDLMATIDVAATEVHNTEYHLKPPKKIDTPYGGRLVWTLPGKTKLYAHLKNKDLIRHKKRWSQVMYMYYLLGHRLMELPYGVKRKEVIASNTFILALDGDIDFKPEAMHLLLDLMKKDPKLGAACGRIHPVGSGPMVWYQKFEYAIGHWLQKATEHVIGCVLCSPGCFSLFRGEALMDDAVMNKYTTLSNEARHYVQYDQGEDRWLCTLLLQRGYRVEYSAASDAYTHCPESFDEFYNQRRRWVPSTMANIMDLLMDYKRTVKVNNNISFLYILYQGLLMGGSILGPGNIFLMLVGAFVAAFKIDNWTSFLYNIVPILIYMFVCFVCESKIQLLAAKVISAVYGLVMMAVLVGIMLQINEDGPLAPSSLFFFVVAGEMIIAAFLHPQEFGCLPAGVVYYVTVPSMYLLLIVYSIFNLNVVSWGTREVAQKKTKLEMEKEKIAAEEEKKKAKKKPFWNFIQREKSAEDEEGSLEFSLAGLFKCMLCTHTKGGEEKVQLMRIADSLEKLSKRLEHIEHSSNRDNAAPARKLTTPNNDDFFRVVDPVPQGQQRRRTTRNFNKRDLDPLTEGEENDMDEDTDTYTENAEIELKEERDEQVTPYWIDHNPEMRKGVVDFLPSHEEQFWKDLIDKYLFVLEKDKDKEKEVAKELKDLRDISVFAFFMLNALFVLVIFLLQLSKDQLHINWPLGVKANITYDPDHLTITITKEYLELEPIGMLFILFFGVILIIQFIAMLFHRFGTLSHMLATTQINWFQSGTQSDDKDAKAREVVQVVKDLQKLRGADRVAEEKDPMQEEVGRRKTIQNLEYNKHLQKKRQSVLTLDTALKRRLSVKSSNPGK</sequence>
<gene>
    <name evidence="10" type="ORF">ANN_05107</name>
</gene>
<feature type="transmembrane region" description="Helical" evidence="8">
    <location>
        <begin position="913"/>
        <end position="939"/>
    </location>
</feature>
<evidence type="ECO:0000313" key="11">
    <source>
        <dbReference type="Proteomes" id="UP001148838"/>
    </source>
</evidence>
<name>A0ABQ8TB25_PERAM</name>
<reference evidence="10 11" key="1">
    <citation type="journal article" date="2022" name="Allergy">
        <title>Genome assembly and annotation of Periplaneta americana reveal a comprehensive cockroach allergen profile.</title>
        <authorList>
            <person name="Wang L."/>
            <person name="Xiong Q."/>
            <person name="Saelim N."/>
            <person name="Wang L."/>
            <person name="Nong W."/>
            <person name="Wan A.T."/>
            <person name="Shi M."/>
            <person name="Liu X."/>
            <person name="Cao Q."/>
            <person name="Hui J.H.L."/>
            <person name="Sookrung N."/>
            <person name="Leung T.F."/>
            <person name="Tungtrongchitr A."/>
            <person name="Tsui S.K.W."/>
        </authorList>
    </citation>
    <scope>NUCLEOTIDE SEQUENCE [LARGE SCALE GENOMIC DNA]</scope>
    <source>
        <strain evidence="10">PWHHKU_190912</strain>
    </source>
</reference>
<evidence type="ECO:0000259" key="9">
    <source>
        <dbReference type="Pfam" id="PF23000"/>
    </source>
</evidence>
<evidence type="ECO:0000256" key="3">
    <source>
        <dbReference type="ARBA" id="ARBA00022676"/>
    </source>
</evidence>
<dbReference type="Pfam" id="PF23000">
    <property type="entry name" value="ChitinSynthase_IV_N"/>
    <property type="match status" value="1"/>
</dbReference>
<dbReference type="Gene3D" id="3.90.550.10">
    <property type="entry name" value="Spore Coat Polysaccharide Biosynthesis Protein SpsA, Chain A"/>
    <property type="match status" value="1"/>
</dbReference>
<keyword evidence="3" id="KW-0808">Transferase</keyword>
<dbReference type="EC" id="2.4.1.16" evidence="2"/>
<evidence type="ECO:0000256" key="6">
    <source>
        <dbReference type="ARBA" id="ARBA00023136"/>
    </source>
</evidence>
<evidence type="ECO:0000313" key="10">
    <source>
        <dbReference type="EMBL" id="KAJ4443438.1"/>
    </source>
</evidence>
<dbReference type="EMBL" id="JAJSOF020000013">
    <property type="protein sequence ID" value="KAJ4443438.1"/>
    <property type="molecule type" value="Genomic_DNA"/>
</dbReference>
<feature type="transmembrane region" description="Helical" evidence="8">
    <location>
        <begin position="65"/>
        <end position="84"/>
    </location>
</feature>
<feature type="compositionally biased region" description="Basic and acidic residues" evidence="7">
    <location>
        <begin position="1"/>
        <end position="13"/>
    </location>
</feature>
<feature type="domain" description="Chitin synthase chs-1/2 N-terminal putative transporter" evidence="9">
    <location>
        <begin position="56"/>
        <end position="341"/>
    </location>
</feature>
<feature type="transmembrane region" description="Helical" evidence="8">
    <location>
        <begin position="463"/>
        <end position="482"/>
    </location>
</feature>
<evidence type="ECO:0000256" key="4">
    <source>
        <dbReference type="ARBA" id="ARBA00022692"/>
    </source>
</evidence>
<comment type="caution">
    <text evidence="10">The sequence shown here is derived from an EMBL/GenBank/DDBJ whole genome shotgun (WGS) entry which is preliminary data.</text>
</comment>
<dbReference type="InterPro" id="IPR004835">
    <property type="entry name" value="Chitin_synth"/>
</dbReference>